<feature type="non-terminal residue" evidence="1">
    <location>
        <position position="1"/>
    </location>
</feature>
<accession>A0AAV5W1U2</accession>
<dbReference type="Proteomes" id="UP001432322">
    <property type="component" value="Unassembled WGS sequence"/>
</dbReference>
<comment type="caution">
    <text evidence="1">The sequence shown here is derived from an EMBL/GenBank/DDBJ whole genome shotgun (WGS) entry which is preliminary data.</text>
</comment>
<name>A0AAV5W1U2_9BILA</name>
<proteinExistence type="predicted"/>
<keyword evidence="2" id="KW-1185">Reference proteome</keyword>
<evidence type="ECO:0000313" key="1">
    <source>
        <dbReference type="EMBL" id="GMT25790.1"/>
    </source>
</evidence>
<evidence type="ECO:0000313" key="2">
    <source>
        <dbReference type="Proteomes" id="UP001432322"/>
    </source>
</evidence>
<dbReference type="AlphaFoldDB" id="A0AAV5W1U2"/>
<sequence length="87" mass="9812">FKMAQTYDDHGNSNPLCGIRHIPKDEVLQMPVTALPSVGTEEARALLERHEIRTILDFMRYYVHTHHRGIDDTIAALKADGISVQDA</sequence>
<reference evidence="1" key="1">
    <citation type="submission" date="2023-10" db="EMBL/GenBank/DDBJ databases">
        <title>Genome assembly of Pristionchus species.</title>
        <authorList>
            <person name="Yoshida K."/>
            <person name="Sommer R.J."/>
        </authorList>
    </citation>
    <scope>NUCLEOTIDE SEQUENCE</scope>
    <source>
        <strain evidence="1">RS5133</strain>
    </source>
</reference>
<gene>
    <name evidence="1" type="ORF">PFISCL1PPCAC_17087</name>
</gene>
<dbReference type="EMBL" id="BTSY01000004">
    <property type="protein sequence ID" value="GMT25790.1"/>
    <property type="molecule type" value="Genomic_DNA"/>
</dbReference>
<organism evidence="1 2">
    <name type="scientific">Pristionchus fissidentatus</name>
    <dbReference type="NCBI Taxonomy" id="1538716"/>
    <lineage>
        <taxon>Eukaryota</taxon>
        <taxon>Metazoa</taxon>
        <taxon>Ecdysozoa</taxon>
        <taxon>Nematoda</taxon>
        <taxon>Chromadorea</taxon>
        <taxon>Rhabditida</taxon>
        <taxon>Rhabditina</taxon>
        <taxon>Diplogasteromorpha</taxon>
        <taxon>Diplogasteroidea</taxon>
        <taxon>Neodiplogasteridae</taxon>
        <taxon>Pristionchus</taxon>
    </lineage>
</organism>
<protein>
    <submittedName>
        <fullName evidence="1">Uncharacterized protein</fullName>
    </submittedName>
</protein>
<feature type="non-terminal residue" evidence="1">
    <location>
        <position position="87"/>
    </location>
</feature>